<accession>A0A2M7B6D0</accession>
<dbReference type="SUPFAM" id="SSF46785">
    <property type="entry name" value="Winged helix' DNA-binding domain"/>
    <property type="match status" value="1"/>
</dbReference>
<dbReference type="InterPro" id="IPR011991">
    <property type="entry name" value="ArsR-like_HTH"/>
</dbReference>
<evidence type="ECO:0000313" key="2">
    <source>
        <dbReference type="Proteomes" id="UP000228949"/>
    </source>
</evidence>
<dbReference type="Proteomes" id="UP000228949">
    <property type="component" value="Unassembled WGS sequence"/>
</dbReference>
<organism evidence="1 2">
    <name type="scientific">Candidatus Wolfebacteria bacterium CG03_land_8_20_14_0_80_40_12</name>
    <dbReference type="NCBI Taxonomy" id="1975069"/>
    <lineage>
        <taxon>Bacteria</taxon>
        <taxon>Candidatus Wolfeibacteriota</taxon>
    </lineage>
</organism>
<proteinExistence type="predicted"/>
<dbReference type="AlphaFoldDB" id="A0A2M7B6D0"/>
<reference evidence="2" key="1">
    <citation type="submission" date="2017-09" db="EMBL/GenBank/DDBJ databases">
        <title>Depth-based differentiation of microbial function through sediment-hosted aquifers and enrichment of novel symbionts in the deep terrestrial subsurface.</title>
        <authorList>
            <person name="Probst A.J."/>
            <person name="Ladd B."/>
            <person name="Jarett J.K."/>
            <person name="Geller-Mcgrath D.E."/>
            <person name="Sieber C.M.K."/>
            <person name="Emerson J.B."/>
            <person name="Anantharaman K."/>
            <person name="Thomas B.C."/>
            <person name="Malmstrom R."/>
            <person name="Stieglmeier M."/>
            <person name="Klingl A."/>
            <person name="Woyke T."/>
            <person name="Ryan C.M."/>
            <person name="Banfield J.F."/>
        </authorList>
    </citation>
    <scope>NUCLEOTIDE SEQUENCE [LARGE SCALE GENOMIC DNA]</scope>
</reference>
<comment type="caution">
    <text evidence="1">The sequence shown here is derived from an EMBL/GenBank/DDBJ whole genome shotgun (WGS) entry which is preliminary data.</text>
</comment>
<dbReference type="InterPro" id="IPR036388">
    <property type="entry name" value="WH-like_DNA-bd_sf"/>
</dbReference>
<dbReference type="InterPro" id="IPR036390">
    <property type="entry name" value="WH_DNA-bd_sf"/>
</dbReference>
<dbReference type="CDD" id="cd00090">
    <property type="entry name" value="HTH_ARSR"/>
    <property type="match status" value="1"/>
</dbReference>
<name>A0A2M7B6D0_9BACT</name>
<gene>
    <name evidence="1" type="ORF">COS61_00515</name>
</gene>
<dbReference type="Gene3D" id="1.10.10.10">
    <property type="entry name" value="Winged helix-like DNA-binding domain superfamily/Winged helix DNA-binding domain"/>
    <property type="match status" value="1"/>
</dbReference>
<protein>
    <recommendedName>
        <fullName evidence="3">LexA repressor DNA-binding domain-containing protein</fullName>
    </recommendedName>
</protein>
<evidence type="ECO:0008006" key="3">
    <source>
        <dbReference type="Google" id="ProtNLM"/>
    </source>
</evidence>
<evidence type="ECO:0000313" key="1">
    <source>
        <dbReference type="EMBL" id="PIU98609.1"/>
    </source>
</evidence>
<sequence>MPNLHPLQEKIYNIYRENNSQLPTFRDLAKTLGVSSTNTVAYHIQRLKKAGLLQPFFGPNGVLKLTLANLLSFKSKSGIYVFLKNNQPFYVGESENIKNDLWKIINAQNRISEEIKNSPDKIDIAYQFMENAPERQELKNYLIEFYQKQNIAILSFD</sequence>
<dbReference type="EMBL" id="PEVJ01000013">
    <property type="protein sequence ID" value="PIU98609.1"/>
    <property type="molecule type" value="Genomic_DNA"/>
</dbReference>